<protein>
    <recommendedName>
        <fullName evidence="4">Eukaryotic/viral aspartic protease</fullName>
    </recommendedName>
</protein>
<reference evidence="3" key="1">
    <citation type="submission" date="2017-03" db="EMBL/GenBank/DDBJ databases">
        <title>Phytopthora megakarya and P. palmivora, two closely related causual agents of cacao black pod achieved similar genome size and gene model numbers by different mechanisms.</title>
        <authorList>
            <person name="Ali S."/>
            <person name="Shao J."/>
            <person name="Larry D.J."/>
            <person name="Kronmiller B."/>
            <person name="Shen D."/>
            <person name="Strem M.D."/>
            <person name="Melnick R.L."/>
            <person name="Guiltinan M.J."/>
            <person name="Tyler B.M."/>
            <person name="Meinhardt L.W."/>
            <person name="Bailey B.A."/>
        </authorList>
    </citation>
    <scope>NUCLEOTIDE SEQUENCE [LARGE SCALE GENOMIC DNA]</scope>
    <source>
        <strain evidence="3">zdho120</strain>
    </source>
</reference>
<evidence type="ECO:0008006" key="4">
    <source>
        <dbReference type="Google" id="ProtNLM"/>
    </source>
</evidence>
<comment type="caution">
    <text evidence="2">The sequence shown here is derived from an EMBL/GenBank/DDBJ whole genome shotgun (WGS) entry which is preliminary data.</text>
</comment>
<organism evidence="2 3">
    <name type="scientific">Phytophthora megakarya</name>
    <dbReference type="NCBI Taxonomy" id="4795"/>
    <lineage>
        <taxon>Eukaryota</taxon>
        <taxon>Sar</taxon>
        <taxon>Stramenopiles</taxon>
        <taxon>Oomycota</taxon>
        <taxon>Peronosporomycetes</taxon>
        <taxon>Peronosporales</taxon>
        <taxon>Peronosporaceae</taxon>
        <taxon>Phytophthora</taxon>
    </lineage>
</organism>
<proteinExistence type="predicted"/>
<evidence type="ECO:0000313" key="3">
    <source>
        <dbReference type="Proteomes" id="UP000198211"/>
    </source>
</evidence>
<dbReference type="AlphaFoldDB" id="A0A225WE11"/>
<dbReference type="Proteomes" id="UP000198211">
    <property type="component" value="Unassembled WGS sequence"/>
</dbReference>
<evidence type="ECO:0000256" key="1">
    <source>
        <dbReference type="SAM" id="MobiDB-lite"/>
    </source>
</evidence>
<keyword evidence="3" id="KW-1185">Reference proteome</keyword>
<feature type="region of interest" description="Disordered" evidence="1">
    <location>
        <begin position="1"/>
        <end position="66"/>
    </location>
</feature>
<accession>A0A225WE11</accession>
<name>A0A225WE11_9STRA</name>
<evidence type="ECO:0000313" key="2">
    <source>
        <dbReference type="EMBL" id="OWZ15379.1"/>
    </source>
</evidence>
<gene>
    <name evidence="2" type="ORF">PHMEG_00010984</name>
</gene>
<sequence length="192" mass="20562">MAKGDKSAVPATPMKSGGTRSEASGCARSSYSTPTISRMTLITERSTERATGKTTSQATDFRSPINGDTPGANKVIGKILELMMTRISCMQMIGPTLVRQVVWMNLGGELVVPIDSTSARQVTQDTVMLLRATGCEPQRFPSDTALDDWAPADAGTVLSKWKKKLRAVFGVEEIAPGRQVVARQASMPTDPS</sequence>
<feature type="compositionally biased region" description="Polar residues" evidence="1">
    <location>
        <begin position="18"/>
        <end position="44"/>
    </location>
</feature>
<dbReference type="EMBL" id="NBNE01001135">
    <property type="protein sequence ID" value="OWZ15379.1"/>
    <property type="molecule type" value="Genomic_DNA"/>
</dbReference>